<evidence type="ECO:0000259" key="6">
    <source>
        <dbReference type="PROSITE" id="PS51379"/>
    </source>
</evidence>
<dbReference type="GO" id="GO:0016491">
    <property type="term" value="F:oxidoreductase activity"/>
    <property type="evidence" value="ECO:0007669"/>
    <property type="project" value="UniProtKB-KW"/>
</dbReference>
<dbReference type="Gene3D" id="3.30.70.20">
    <property type="match status" value="1"/>
</dbReference>
<comment type="caution">
    <text evidence="7">The sequence shown here is derived from an EMBL/GenBank/DDBJ whole genome shotgun (WGS) entry which is preliminary data.</text>
</comment>
<dbReference type="InterPro" id="IPR029479">
    <property type="entry name" value="Nitroreductase"/>
</dbReference>
<comment type="similarity">
    <text evidence="2">Belongs to the nitroreductase family.</text>
</comment>
<dbReference type="PROSITE" id="PS51379">
    <property type="entry name" value="4FE4S_FER_2"/>
    <property type="match status" value="2"/>
</dbReference>
<dbReference type="Proteomes" id="UP000199259">
    <property type="component" value="Unassembled WGS sequence"/>
</dbReference>
<dbReference type="Gene3D" id="3.40.109.10">
    <property type="entry name" value="NADH Oxidase"/>
    <property type="match status" value="1"/>
</dbReference>
<feature type="domain" description="4Fe-4S ferredoxin-type" evidence="6">
    <location>
        <begin position="43"/>
        <end position="74"/>
    </location>
</feature>
<keyword evidence="3" id="KW-0285">Flavoprotein</keyword>
<dbReference type="PANTHER" id="PTHR43673:SF2">
    <property type="entry name" value="NITROREDUCTASE"/>
    <property type="match status" value="1"/>
</dbReference>
<reference evidence="7 8" key="1">
    <citation type="submission" date="2016-10" db="EMBL/GenBank/DDBJ databases">
        <authorList>
            <person name="Varghese N."/>
            <person name="Submissions S."/>
        </authorList>
    </citation>
    <scope>NUCLEOTIDE SEQUENCE [LARGE SCALE GENOMIC DNA]</scope>
    <source>
        <strain evidence="7 8">PL 12/M</strain>
    </source>
</reference>
<feature type="domain" description="4Fe-4S ferredoxin-type" evidence="6">
    <location>
        <begin position="10"/>
        <end position="39"/>
    </location>
</feature>
<dbReference type="EMBL" id="FNCA01000001">
    <property type="protein sequence ID" value="SDF32683.1"/>
    <property type="molecule type" value="Genomic_DNA"/>
</dbReference>
<dbReference type="CDD" id="cd02143">
    <property type="entry name" value="nitroreductase_FeS-like"/>
    <property type="match status" value="1"/>
</dbReference>
<evidence type="ECO:0000256" key="4">
    <source>
        <dbReference type="ARBA" id="ARBA00022643"/>
    </source>
</evidence>
<sequence>MVNSEFGNMAMISFNPESCINCGICIDICPLNLISDNNYNNSTPFMPDEMDNVCMKCGNCEAFCPENAISPQFSTQYSQLSETTSPETEFEQLGLYMRRRRSIRNYRNEPVDQKKIEDLLDIVRYAPSGMNKQPVNWLIIHSPEKMQKIISLTIDWLREIAESTVDHPLKPVFPSIISAYESGDDPVCRGAPHLAIAYGEVDDPMIYTDCVVALSWFELAAPSFGMGSCWAGFVKVAASSYQPLIDELNLPPGHVLQHAMMFGCPEYEIHNIPGRNPPNINWS</sequence>
<dbReference type="InterPro" id="IPR017900">
    <property type="entry name" value="4Fe4S_Fe_S_CS"/>
</dbReference>
<evidence type="ECO:0000313" key="7">
    <source>
        <dbReference type="EMBL" id="SDF32683.1"/>
    </source>
</evidence>
<gene>
    <name evidence="7" type="ORF">SAMN04488589_0358</name>
</gene>
<dbReference type="SUPFAM" id="SSF54862">
    <property type="entry name" value="4Fe-4S ferredoxins"/>
    <property type="match status" value="1"/>
</dbReference>
<dbReference type="InterPro" id="IPR017896">
    <property type="entry name" value="4Fe4S_Fe-S-bd"/>
</dbReference>
<evidence type="ECO:0000256" key="3">
    <source>
        <dbReference type="ARBA" id="ARBA00022630"/>
    </source>
</evidence>
<accession>A0A7Z7AUI6</accession>
<dbReference type="Pfam" id="PF13187">
    <property type="entry name" value="Fer4_9"/>
    <property type="match status" value="1"/>
</dbReference>
<dbReference type="SUPFAM" id="SSF55469">
    <property type="entry name" value="FMN-dependent nitroreductase-like"/>
    <property type="match status" value="1"/>
</dbReference>
<keyword evidence="5" id="KW-0560">Oxidoreductase</keyword>
<keyword evidence="4" id="KW-0288">FMN</keyword>
<dbReference type="PANTHER" id="PTHR43673">
    <property type="entry name" value="NAD(P)H NITROREDUCTASE YDGI-RELATED"/>
    <property type="match status" value="1"/>
</dbReference>
<evidence type="ECO:0000256" key="5">
    <source>
        <dbReference type="ARBA" id="ARBA00023002"/>
    </source>
</evidence>
<evidence type="ECO:0000313" key="8">
    <source>
        <dbReference type="Proteomes" id="UP000199259"/>
    </source>
</evidence>
<dbReference type="Pfam" id="PF00881">
    <property type="entry name" value="Nitroreductase"/>
    <property type="match status" value="1"/>
</dbReference>
<evidence type="ECO:0000256" key="1">
    <source>
        <dbReference type="ARBA" id="ARBA00001917"/>
    </source>
</evidence>
<name>A0A7Z7AUI6_9EURY</name>
<dbReference type="PROSITE" id="PS00198">
    <property type="entry name" value="4FE4S_FER_1"/>
    <property type="match status" value="1"/>
</dbReference>
<dbReference type="InterPro" id="IPR000415">
    <property type="entry name" value="Nitroreductase-like"/>
</dbReference>
<dbReference type="AlphaFoldDB" id="A0A7Z7AUI6"/>
<organism evidence="7 8">
    <name type="scientific">Methanolobus vulcani</name>
    <dbReference type="NCBI Taxonomy" id="38026"/>
    <lineage>
        <taxon>Archaea</taxon>
        <taxon>Methanobacteriati</taxon>
        <taxon>Methanobacteriota</taxon>
        <taxon>Stenosarchaea group</taxon>
        <taxon>Methanomicrobia</taxon>
        <taxon>Methanosarcinales</taxon>
        <taxon>Methanosarcinaceae</taxon>
        <taxon>Methanolobus</taxon>
    </lineage>
</organism>
<keyword evidence="8" id="KW-1185">Reference proteome</keyword>
<comment type="cofactor">
    <cofactor evidence="1">
        <name>FMN</name>
        <dbReference type="ChEBI" id="CHEBI:58210"/>
    </cofactor>
</comment>
<protein>
    <submittedName>
        <fullName evidence="7">Nitroreductase</fullName>
    </submittedName>
</protein>
<proteinExistence type="inferred from homology"/>
<evidence type="ECO:0000256" key="2">
    <source>
        <dbReference type="ARBA" id="ARBA00007118"/>
    </source>
</evidence>